<evidence type="ECO:0000313" key="1">
    <source>
        <dbReference type="EMBL" id="SFN13543.1"/>
    </source>
</evidence>
<dbReference type="OrthoDB" id="1440166at2"/>
<keyword evidence="2" id="KW-1185">Reference proteome</keyword>
<dbReference type="AlphaFoldDB" id="A0A1I4WJX6"/>
<proteinExistence type="predicted"/>
<protein>
    <submittedName>
        <fullName evidence="1">Uncharacterized protein</fullName>
    </submittedName>
</protein>
<dbReference type="EMBL" id="FOUZ01000007">
    <property type="protein sequence ID" value="SFN13543.1"/>
    <property type="molecule type" value="Genomic_DNA"/>
</dbReference>
<reference evidence="2" key="1">
    <citation type="submission" date="2016-10" db="EMBL/GenBank/DDBJ databases">
        <authorList>
            <person name="Varghese N."/>
            <person name="Submissions S."/>
        </authorList>
    </citation>
    <scope>NUCLEOTIDE SEQUENCE [LARGE SCALE GENOMIC DNA]</scope>
    <source>
        <strain evidence="2">XJ109</strain>
    </source>
</reference>
<sequence length="190" mass="22890">MKYLLSIFFIVASLCVDAQKVNPNEIRVKIYDTILKDIYKQNLAYPNKQIVIDPTINKFQDYKMDEFGLKLDSVKYEKDFKFCGKSSPFKCVEKIEIDRFTLTNVYKNHEDGLYPDFYGIYAPIDQWYNLIYYSAVNHFEQPKSFQFSLLIPVRNVRMKDKIMKEQFYFYQFAIDEKFKIIKFEKLFLKP</sequence>
<name>A0A1I4WJX6_9FLAO</name>
<gene>
    <name evidence="1" type="ORF">SAMN05421738_10732</name>
</gene>
<dbReference type="Proteomes" id="UP000199149">
    <property type="component" value="Unassembled WGS sequence"/>
</dbReference>
<evidence type="ECO:0000313" key="2">
    <source>
        <dbReference type="Proteomes" id="UP000199149"/>
    </source>
</evidence>
<dbReference type="RefSeq" id="WP_092908096.1">
    <property type="nucleotide sequence ID" value="NZ_FOUZ01000007.1"/>
</dbReference>
<accession>A0A1I4WJX6</accession>
<organism evidence="1 2">
    <name type="scientific">Algoriella xinjiangensis</name>
    <dbReference type="NCBI Taxonomy" id="684065"/>
    <lineage>
        <taxon>Bacteria</taxon>
        <taxon>Pseudomonadati</taxon>
        <taxon>Bacteroidota</taxon>
        <taxon>Flavobacteriia</taxon>
        <taxon>Flavobacteriales</taxon>
        <taxon>Weeksellaceae</taxon>
        <taxon>Algoriella</taxon>
    </lineage>
</organism>